<dbReference type="RefSeq" id="XP_058305869.1">
    <property type="nucleotide sequence ID" value="XM_058455881.1"/>
</dbReference>
<keyword evidence="8" id="KW-1185">Reference proteome</keyword>
<dbReference type="PANTHER" id="PTHR13528:SF2">
    <property type="entry name" value="LARGE RIBOSOMAL SUBUNIT PROTEIN BL28M"/>
    <property type="match status" value="1"/>
</dbReference>
<evidence type="ECO:0000256" key="2">
    <source>
        <dbReference type="ARBA" id="ARBA00022980"/>
    </source>
</evidence>
<dbReference type="FunFam" id="2.30.170.40:FF:000003">
    <property type="entry name" value="54S ribosomal protein L24"/>
    <property type="match status" value="1"/>
</dbReference>
<dbReference type="PANTHER" id="PTHR13528">
    <property type="entry name" value="39S RIBOSOMAL PROTEIN L28, MITOCHONDRIAL"/>
    <property type="match status" value="1"/>
</dbReference>
<keyword evidence="2 7" id="KW-0689">Ribosomal protein</keyword>
<reference evidence="7" key="1">
    <citation type="submission" date="2022-12" db="EMBL/GenBank/DDBJ databases">
        <authorList>
            <person name="Petersen C."/>
        </authorList>
    </citation>
    <scope>NUCLEOTIDE SEQUENCE</scope>
    <source>
        <strain evidence="7">IBT 15544</strain>
    </source>
</reference>
<evidence type="ECO:0000313" key="7">
    <source>
        <dbReference type="EMBL" id="KAJ5195381.1"/>
    </source>
</evidence>
<feature type="compositionally biased region" description="Basic and acidic residues" evidence="6">
    <location>
        <begin position="200"/>
        <end position="214"/>
    </location>
</feature>
<evidence type="ECO:0000313" key="8">
    <source>
        <dbReference type="Proteomes" id="UP001150904"/>
    </source>
</evidence>
<dbReference type="InterPro" id="IPR037147">
    <property type="entry name" value="Ribosomal_bL28_sf"/>
</dbReference>
<dbReference type="AlphaFoldDB" id="A0A9W9JG30"/>
<accession>A0A9W9JG30</accession>
<comment type="caution">
    <text evidence="7">The sequence shown here is derived from an EMBL/GenBank/DDBJ whole genome shotgun (WGS) entry which is preliminary data.</text>
</comment>
<name>A0A9W9JG30_9EURO</name>
<dbReference type="InterPro" id="IPR034704">
    <property type="entry name" value="Ribosomal_bL28/bL31-like_sf"/>
</dbReference>
<dbReference type="GeneID" id="83183182"/>
<dbReference type="InterPro" id="IPR026569">
    <property type="entry name" value="Ribosomal_bL28"/>
</dbReference>
<dbReference type="GO" id="GO:0003735">
    <property type="term" value="F:structural constituent of ribosome"/>
    <property type="evidence" value="ECO:0007669"/>
    <property type="project" value="InterPro"/>
</dbReference>
<dbReference type="GO" id="GO:0005762">
    <property type="term" value="C:mitochondrial large ribosomal subunit"/>
    <property type="evidence" value="ECO:0007669"/>
    <property type="project" value="TreeGrafter"/>
</dbReference>
<evidence type="ECO:0000256" key="4">
    <source>
        <dbReference type="ARBA" id="ARBA00035269"/>
    </source>
</evidence>
<reference evidence="7" key="2">
    <citation type="journal article" date="2023" name="IMA Fungus">
        <title>Comparative genomic study of the Penicillium genus elucidates a diverse pangenome and 15 lateral gene transfer events.</title>
        <authorList>
            <person name="Petersen C."/>
            <person name="Sorensen T."/>
            <person name="Nielsen M.R."/>
            <person name="Sondergaard T.E."/>
            <person name="Sorensen J.L."/>
            <person name="Fitzpatrick D.A."/>
            <person name="Frisvad J.C."/>
            <person name="Nielsen K.L."/>
        </authorList>
    </citation>
    <scope>NUCLEOTIDE SEQUENCE</scope>
    <source>
        <strain evidence="7">IBT 15544</strain>
    </source>
</reference>
<sequence length="214" mass="24729">MATPFSLSSAFRGLALSAPKRAFSTSPACQSNKKLPEHIPAYPHGPRQWYKQADTGLYGGAMIRFGNKISDGRNKGKTRRSWKPNVRRQKVWSEALGEHLRIKVTREAMRTIYKEGGLDNYLLSDKNGRIKDLGMFGWELRYKVMQTPAIQEKFQKERERMGLKDPLPFEEWIKTKEDEIQAKVEERLNIESITKPRPKGKADLQHQPHAEFTF</sequence>
<evidence type="ECO:0000256" key="5">
    <source>
        <dbReference type="ARBA" id="ARBA00037226"/>
    </source>
</evidence>
<comment type="function">
    <text evidence="5">Component of the mitochondrial ribosome (mitoribosome), a dedicated translation machinery responsible for the synthesis of mitochondrial genome-encoded proteins, including at least some of the essential transmembrane subunits of the mitochondrial respiratory chain. The mitoribosomes are attached to the mitochondrial inner membrane and translation products are cotranslationally integrated into the membrane.</text>
</comment>
<dbReference type="Gene3D" id="2.30.170.40">
    <property type="entry name" value="Ribosomal protein L28/L24"/>
    <property type="match status" value="1"/>
</dbReference>
<dbReference type="Proteomes" id="UP001150904">
    <property type="component" value="Unassembled WGS sequence"/>
</dbReference>
<organism evidence="7 8">
    <name type="scientific">Penicillium cinerascens</name>
    <dbReference type="NCBI Taxonomy" id="70096"/>
    <lineage>
        <taxon>Eukaryota</taxon>
        <taxon>Fungi</taxon>
        <taxon>Dikarya</taxon>
        <taxon>Ascomycota</taxon>
        <taxon>Pezizomycotina</taxon>
        <taxon>Eurotiomycetes</taxon>
        <taxon>Eurotiomycetidae</taxon>
        <taxon>Eurotiales</taxon>
        <taxon>Aspergillaceae</taxon>
        <taxon>Penicillium</taxon>
    </lineage>
</organism>
<gene>
    <name evidence="7" type="ORF">N7498_008819</name>
</gene>
<feature type="region of interest" description="Disordered" evidence="6">
    <location>
        <begin position="189"/>
        <end position="214"/>
    </location>
</feature>
<dbReference type="Pfam" id="PF00830">
    <property type="entry name" value="Ribosomal_L28"/>
    <property type="match status" value="1"/>
</dbReference>
<dbReference type="SUPFAM" id="SSF143800">
    <property type="entry name" value="L28p-like"/>
    <property type="match status" value="1"/>
</dbReference>
<evidence type="ECO:0000256" key="3">
    <source>
        <dbReference type="ARBA" id="ARBA00023274"/>
    </source>
</evidence>
<keyword evidence="3" id="KW-0687">Ribonucleoprotein</keyword>
<evidence type="ECO:0000256" key="6">
    <source>
        <dbReference type="SAM" id="MobiDB-lite"/>
    </source>
</evidence>
<comment type="similarity">
    <text evidence="1">Belongs to the bacterial ribosomal protein bL28 family.</text>
</comment>
<evidence type="ECO:0000256" key="1">
    <source>
        <dbReference type="ARBA" id="ARBA00008760"/>
    </source>
</evidence>
<dbReference type="EMBL" id="JAPQKR010000015">
    <property type="protein sequence ID" value="KAJ5195381.1"/>
    <property type="molecule type" value="Genomic_DNA"/>
</dbReference>
<dbReference type="OrthoDB" id="361870at2759"/>
<protein>
    <recommendedName>
        <fullName evidence="4">Large ribosomal subunit protein bL28m</fullName>
    </recommendedName>
</protein>
<proteinExistence type="inferred from homology"/>